<keyword evidence="2" id="KW-1133">Transmembrane helix</keyword>
<accession>A0A4R8WFQ6</accession>
<name>A0A4R8WFQ6_9MICO</name>
<feature type="transmembrane region" description="Helical" evidence="2">
    <location>
        <begin position="98"/>
        <end position="120"/>
    </location>
</feature>
<evidence type="ECO:0000313" key="5">
    <source>
        <dbReference type="Proteomes" id="UP000297907"/>
    </source>
</evidence>
<dbReference type="PANTHER" id="PTHR24216:SF65">
    <property type="entry name" value="PAXILLIN-LIKE PROTEIN 1"/>
    <property type="match status" value="1"/>
</dbReference>
<feature type="transmembrane region" description="Helical" evidence="2">
    <location>
        <begin position="415"/>
        <end position="435"/>
    </location>
</feature>
<evidence type="ECO:0000256" key="1">
    <source>
        <dbReference type="SAM" id="MobiDB-lite"/>
    </source>
</evidence>
<evidence type="ECO:0000259" key="3">
    <source>
        <dbReference type="Pfam" id="PF04024"/>
    </source>
</evidence>
<organism evidence="4 5">
    <name type="scientific">Cryobacterium adonitolivorans</name>
    <dbReference type="NCBI Taxonomy" id="1259189"/>
    <lineage>
        <taxon>Bacteria</taxon>
        <taxon>Bacillati</taxon>
        <taxon>Actinomycetota</taxon>
        <taxon>Actinomycetes</taxon>
        <taxon>Micrococcales</taxon>
        <taxon>Microbacteriaceae</taxon>
        <taxon>Cryobacterium</taxon>
    </lineage>
</organism>
<dbReference type="PANTHER" id="PTHR24216">
    <property type="entry name" value="PAXILLIN-RELATED"/>
    <property type="match status" value="1"/>
</dbReference>
<evidence type="ECO:0000313" key="4">
    <source>
        <dbReference type="EMBL" id="TFC07038.1"/>
    </source>
</evidence>
<keyword evidence="2" id="KW-0472">Membrane</keyword>
<feature type="region of interest" description="Disordered" evidence="1">
    <location>
        <begin position="321"/>
        <end position="340"/>
    </location>
</feature>
<reference evidence="4 5" key="1">
    <citation type="submission" date="2019-03" db="EMBL/GenBank/DDBJ databases">
        <title>Genomics of glacier-inhabiting Cryobacterium strains.</title>
        <authorList>
            <person name="Liu Q."/>
            <person name="Xin Y.-H."/>
        </authorList>
    </citation>
    <scope>NUCLEOTIDE SEQUENCE [LARGE SCALE GENOMIC DNA]</scope>
    <source>
        <strain evidence="4 5">RHLS22-1</strain>
    </source>
</reference>
<feature type="region of interest" description="Disordered" evidence="1">
    <location>
        <begin position="1"/>
        <end position="54"/>
    </location>
</feature>
<feature type="compositionally biased region" description="Low complexity" evidence="1">
    <location>
        <begin position="233"/>
        <end position="264"/>
    </location>
</feature>
<comment type="caution">
    <text evidence="4">The sequence shown here is derived from an EMBL/GenBank/DDBJ whole genome shotgun (WGS) entry which is preliminary data.</text>
</comment>
<feature type="region of interest" description="Disordered" evidence="1">
    <location>
        <begin position="205"/>
        <end position="293"/>
    </location>
</feature>
<feature type="transmembrane region" description="Helical" evidence="2">
    <location>
        <begin position="355"/>
        <end position="375"/>
    </location>
</feature>
<feature type="transmembrane region" description="Helical" evidence="2">
    <location>
        <begin position="181"/>
        <end position="199"/>
    </location>
</feature>
<dbReference type="EMBL" id="SOFL01000002">
    <property type="protein sequence ID" value="TFC07038.1"/>
    <property type="molecule type" value="Genomic_DNA"/>
</dbReference>
<feature type="transmembrane region" description="Helical" evidence="2">
    <location>
        <begin position="141"/>
        <end position="161"/>
    </location>
</feature>
<keyword evidence="2" id="KW-0812">Transmembrane</keyword>
<gene>
    <name evidence="4" type="ORF">E3O42_01275</name>
</gene>
<dbReference type="AlphaFoldDB" id="A0A4R8WFQ6"/>
<feature type="compositionally biased region" description="Pro residues" evidence="1">
    <location>
        <begin position="265"/>
        <end position="277"/>
    </location>
</feature>
<evidence type="ECO:0000256" key="2">
    <source>
        <dbReference type="SAM" id="Phobius"/>
    </source>
</evidence>
<feature type="transmembrane region" description="Helical" evidence="2">
    <location>
        <begin position="387"/>
        <end position="408"/>
    </location>
</feature>
<dbReference type="InterPro" id="IPR007168">
    <property type="entry name" value="Phageshock_PspC_N"/>
</dbReference>
<dbReference type="Proteomes" id="UP000297907">
    <property type="component" value="Unassembled WGS sequence"/>
</dbReference>
<dbReference type="Pfam" id="PF04024">
    <property type="entry name" value="PspC"/>
    <property type="match status" value="1"/>
</dbReference>
<sequence>MLTRTPNRMVRVESGSSPMAGPAARQQDGVMTETPSYNPPPAPYGAPSATRPPQAPGGAAFFDWVRGLGFVRGQDRWLAGVCGAIAARTGLDPLIVRGIAVVIAILGGPIFFLYAVGWALMPDESGRSLVEQAARQVFEPAMIAVGALLFFTFVPWMQGIWWQGPPEVWGMPGWLEVLLRTSWAIGLTAGIIVLVIYIAKRVPSPRSRPAGYPASKAAGGYRPSAAPQPPTAPQTATAQPATAQPTTQSESASTSQPTPTATFIPPIPPVPESPAPAGPSLWDDLTGKSTPAGSAPYGSAPYGSAAYGSAPAGSAAAGSAAAGSAAPYGSDPGRPAPEAAFDPHTYRAIHRRKHLGAGFISVVAGLALSAGALAASFVADGAWSNSAFLVGASAALAVIALGIVVAGVRGKEGGWLNFFSFVLAAAMAWTAFIPVGTDVVPFGDPTWQYSTSSPTGFAMIAGAPVIDLSDVDTAPASADHTVDVWIAFGDVELLLPDNRTVAVEASSLAGGVDYTGIDDLDRGGVLFYDYRLVADGSGTGVTTVRVWTLFGQVTINQPALR</sequence>
<feature type="domain" description="Phage shock protein PspC N-terminal" evidence="3">
    <location>
        <begin position="72"/>
        <end position="124"/>
    </location>
</feature>
<dbReference type="OrthoDB" id="7359894at2"/>
<protein>
    <submittedName>
        <fullName evidence="4">PspC domain-containing protein</fullName>
    </submittedName>
</protein>
<keyword evidence="5" id="KW-1185">Reference proteome</keyword>
<feature type="compositionally biased region" description="Low complexity" evidence="1">
    <location>
        <begin position="321"/>
        <end position="330"/>
    </location>
</feature>
<proteinExistence type="predicted"/>